<dbReference type="InParanoid" id="A0A5J5EW88"/>
<keyword evidence="1" id="KW-0732">Signal</keyword>
<proteinExistence type="predicted"/>
<evidence type="ECO:0000313" key="3">
    <source>
        <dbReference type="Proteomes" id="UP000326924"/>
    </source>
</evidence>
<dbReference type="AlphaFoldDB" id="A0A5J5EW88"/>
<protein>
    <submittedName>
        <fullName evidence="2">Uncharacterized protein</fullName>
    </submittedName>
</protein>
<dbReference type="Proteomes" id="UP000326924">
    <property type="component" value="Unassembled WGS sequence"/>
</dbReference>
<evidence type="ECO:0000256" key="1">
    <source>
        <dbReference type="SAM" id="SignalP"/>
    </source>
</evidence>
<accession>A0A5J5EW88</accession>
<dbReference type="EMBL" id="VXIS01000101">
    <property type="protein sequence ID" value="KAA8905076.1"/>
    <property type="molecule type" value="Genomic_DNA"/>
</dbReference>
<sequence length="117" mass="12249">MKPQILLLAALPAVVLASPQVKCPACPKATTTVTVTKTKTKTITVPPPSFSACDSTVCFTTTGTGCGWIVGGCWPHSVGFSLVVERAGCRADGMGRIARRIRLCLAPAPPPPRSKSW</sequence>
<comment type="caution">
    <text evidence="2">The sequence shown here is derived from an EMBL/GenBank/DDBJ whole genome shotgun (WGS) entry which is preliminary data.</text>
</comment>
<feature type="chain" id="PRO_5023879675" evidence="1">
    <location>
        <begin position="18"/>
        <end position="117"/>
    </location>
</feature>
<reference evidence="2 3" key="1">
    <citation type="submission" date="2019-09" db="EMBL/GenBank/DDBJ databases">
        <title>Draft genome of the ectomycorrhizal ascomycete Sphaerosporella brunnea.</title>
        <authorList>
            <consortium name="DOE Joint Genome Institute"/>
            <person name="Benucci G.M."/>
            <person name="Marozzi G."/>
            <person name="Antonielli L."/>
            <person name="Sanchez S."/>
            <person name="Marco P."/>
            <person name="Wang X."/>
            <person name="Falini L.B."/>
            <person name="Barry K."/>
            <person name="Haridas S."/>
            <person name="Lipzen A."/>
            <person name="Labutti K."/>
            <person name="Grigoriev I.V."/>
            <person name="Murat C."/>
            <person name="Martin F."/>
            <person name="Albertini E."/>
            <person name="Donnini D."/>
            <person name="Bonito G."/>
        </authorList>
    </citation>
    <scope>NUCLEOTIDE SEQUENCE [LARGE SCALE GENOMIC DNA]</scope>
    <source>
        <strain evidence="2 3">Sb_GMNB300</strain>
    </source>
</reference>
<feature type="signal peptide" evidence="1">
    <location>
        <begin position="1"/>
        <end position="17"/>
    </location>
</feature>
<keyword evidence="3" id="KW-1185">Reference proteome</keyword>
<organism evidence="2 3">
    <name type="scientific">Sphaerosporella brunnea</name>
    <dbReference type="NCBI Taxonomy" id="1250544"/>
    <lineage>
        <taxon>Eukaryota</taxon>
        <taxon>Fungi</taxon>
        <taxon>Dikarya</taxon>
        <taxon>Ascomycota</taxon>
        <taxon>Pezizomycotina</taxon>
        <taxon>Pezizomycetes</taxon>
        <taxon>Pezizales</taxon>
        <taxon>Pyronemataceae</taxon>
        <taxon>Sphaerosporella</taxon>
    </lineage>
</organism>
<gene>
    <name evidence="2" type="ORF">FN846DRAFT_890619</name>
</gene>
<name>A0A5J5EW88_9PEZI</name>
<evidence type="ECO:0000313" key="2">
    <source>
        <dbReference type="EMBL" id="KAA8905076.1"/>
    </source>
</evidence>